<proteinExistence type="predicted"/>
<protein>
    <submittedName>
        <fullName evidence="1">Uncharacterized protein</fullName>
    </submittedName>
</protein>
<dbReference type="Proteomes" id="UP000308092">
    <property type="component" value="Unassembled WGS sequence"/>
</dbReference>
<evidence type="ECO:0000313" key="2">
    <source>
        <dbReference type="Proteomes" id="UP000308092"/>
    </source>
</evidence>
<keyword evidence="2" id="KW-1185">Reference proteome</keyword>
<accession>A0A4S3JN58</accession>
<comment type="caution">
    <text evidence="1">The sequence shown here is derived from an EMBL/GenBank/DDBJ whole genome shotgun (WGS) entry which is preliminary data.</text>
</comment>
<evidence type="ECO:0000313" key="1">
    <source>
        <dbReference type="EMBL" id="THC96177.1"/>
    </source>
</evidence>
<sequence>MNPPNPNRPIGRALSNSIEMVAFRSGVSETIVTNQVEFESEVVNLIIEHKNAGDGFQPRFLRDQILAFTISLPEVRDRLDHLESQDRRADRAVLDSVGISYYLGFPVVATGYLSGLLR</sequence>
<dbReference type="AlphaFoldDB" id="A0A4S3JN58"/>
<reference evidence="1 2" key="1">
    <citation type="submission" date="2019-03" db="EMBL/GenBank/DDBJ databases">
        <title>The genome sequence of a newly discovered highly antifungal drug resistant Aspergillus species, Aspergillus tanneri NIH 1004.</title>
        <authorList>
            <person name="Mounaud S."/>
            <person name="Singh I."/>
            <person name="Joardar V."/>
            <person name="Pakala S."/>
            <person name="Pakala S."/>
            <person name="Venepally P."/>
            <person name="Hoover J."/>
            <person name="Nierman W."/>
            <person name="Chung J."/>
            <person name="Losada L."/>
        </authorList>
    </citation>
    <scope>NUCLEOTIDE SEQUENCE [LARGE SCALE GENOMIC DNA]</scope>
    <source>
        <strain evidence="1 2">NIH1004</strain>
    </source>
</reference>
<name>A0A4S3JN58_9EURO</name>
<dbReference type="VEuPathDB" id="FungiDB:EYZ11_004340"/>
<dbReference type="EMBL" id="SOSA01000125">
    <property type="protein sequence ID" value="THC96177.1"/>
    <property type="molecule type" value="Genomic_DNA"/>
</dbReference>
<organism evidence="1 2">
    <name type="scientific">Aspergillus tanneri</name>
    <dbReference type="NCBI Taxonomy" id="1220188"/>
    <lineage>
        <taxon>Eukaryota</taxon>
        <taxon>Fungi</taxon>
        <taxon>Dikarya</taxon>
        <taxon>Ascomycota</taxon>
        <taxon>Pezizomycotina</taxon>
        <taxon>Eurotiomycetes</taxon>
        <taxon>Eurotiomycetidae</taxon>
        <taxon>Eurotiales</taxon>
        <taxon>Aspergillaceae</taxon>
        <taxon>Aspergillus</taxon>
        <taxon>Aspergillus subgen. Circumdati</taxon>
    </lineage>
</organism>
<gene>
    <name evidence="1" type="ORF">EYZ11_004340</name>
</gene>